<evidence type="ECO:0000313" key="3">
    <source>
        <dbReference type="EMBL" id="AFN83818.1"/>
    </source>
</evidence>
<feature type="transmembrane region" description="Helical" evidence="1">
    <location>
        <begin position="81"/>
        <end position="100"/>
    </location>
</feature>
<keyword evidence="4" id="KW-1185">Reference proteome</keyword>
<dbReference type="KEGG" id="ero:EROM_092040"/>
<evidence type="ECO:0000313" key="4">
    <source>
        <dbReference type="Proteomes" id="UP000010094"/>
    </source>
</evidence>
<proteinExistence type="predicted"/>
<reference evidence="3" key="1">
    <citation type="journal article" date="2012" name="Proc. Natl. Acad. Sci. U.S.A.">
        <title>Gain and loss of multiple functionally related, horizontally transferred genes in the reduced genomes of two microsporidian parasites.</title>
        <authorList>
            <person name="Pombert J.-F."/>
            <person name="Selman M."/>
            <person name="Burki F."/>
            <person name="Bardell F.T."/>
            <person name="Farinelli L."/>
            <person name="Solter L.F."/>
            <person name="Whitman D.W."/>
            <person name="Weiss L.M."/>
            <person name="Corradi N."/>
            <person name="Keeling P.J."/>
        </authorList>
    </citation>
    <scope>NUCLEOTIDE SEQUENCE [LARGE SCALE GENOMIC DNA]</scope>
    <source>
        <strain evidence="3">SJ-2008</strain>
    </source>
</reference>
<dbReference type="RefSeq" id="XP_009265315.1">
    <property type="nucleotide sequence ID" value="XM_009267040.1"/>
</dbReference>
<protein>
    <submittedName>
        <fullName evidence="3">Uncharacterized protein</fullName>
    </submittedName>
</protein>
<accession>I6ZKJ5</accession>
<sequence>MSSVFLLIGLWGPCAYSVFNGGDRSFDIFKTSSAGTRTFVAKSMFNTSVVTFSKIYAVLRVPALLYYYYSRSKLMGEKTAIFIESFLLGSEVYLSVALLVILRTKHSFLSEYKSLDSTNLLSFCLMFHGFLTYTINTVAIPFQMTELHYQIEQSLSFGARLILDMLLISMFCPIRDQLFDNFPDKYEKNHEITRVARLEDSGPIVQEIESVIEFEEKEIGK</sequence>
<dbReference type="Proteomes" id="UP000010094">
    <property type="component" value="Chromosome IXc"/>
</dbReference>
<dbReference type="GeneID" id="20564428"/>
<feature type="chain" id="PRO_5003707318" evidence="2">
    <location>
        <begin position="18"/>
        <end position="221"/>
    </location>
</feature>
<evidence type="ECO:0000256" key="1">
    <source>
        <dbReference type="SAM" id="Phobius"/>
    </source>
</evidence>
<name>I6ZKJ5_ENCRO</name>
<dbReference type="VEuPathDB" id="MicrosporidiaDB:EROM_092040"/>
<dbReference type="AlphaFoldDB" id="I6ZKJ5"/>
<keyword evidence="1" id="KW-0472">Membrane</keyword>
<feature type="signal peptide" evidence="2">
    <location>
        <begin position="1"/>
        <end position="17"/>
    </location>
</feature>
<evidence type="ECO:0000256" key="2">
    <source>
        <dbReference type="SAM" id="SignalP"/>
    </source>
</evidence>
<feature type="transmembrane region" description="Helical" evidence="1">
    <location>
        <begin position="49"/>
        <end position="69"/>
    </location>
</feature>
<dbReference type="HOGENOM" id="CLU_1250669_0_0_1"/>
<keyword evidence="2" id="KW-0732">Signal</keyword>
<keyword evidence="1" id="KW-1133">Transmembrane helix</keyword>
<feature type="transmembrane region" description="Helical" evidence="1">
    <location>
        <begin position="120"/>
        <end position="142"/>
    </location>
</feature>
<dbReference type="OrthoDB" id="2189914at2759"/>
<gene>
    <name evidence="3" type="ordered locus">EROM_092040</name>
</gene>
<organism evidence="3 4">
    <name type="scientific">Encephalitozoon romaleae (strain SJ-2008)</name>
    <name type="common">Microsporidian parasite</name>
    <dbReference type="NCBI Taxonomy" id="1178016"/>
    <lineage>
        <taxon>Eukaryota</taxon>
        <taxon>Fungi</taxon>
        <taxon>Fungi incertae sedis</taxon>
        <taxon>Microsporidia</taxon>
        <taxon>Unikaryonidae</taxon>
        <taxon>Encephalitozoon</taxon>
    </lineage>
</organism>
<keyword evidence="1" id="KW-0812">Transmembrane</keyword>
<dbReference type="EMBL" id="CP003528">
    <property type="protein sequence ID" value="AFN83818.1"/>
    <property type="molecule type" value="Genomic_DNA"/>
</dbReference>